<comment type="caution">
    <text evidence="3">The sequence shown here is derived from an EMBL/GenBank/DDBJ whole genome shotgun (WGS) entry which is preliminary data.</text>
</comment>
<evidence type="ECO:0000313" key="3">
    <source>
        <dbReference type="EMBL" id="ONF96833.1"/>
    </source>
</evidence>
<dbReference type="GO" id="GO:0080120">
    <property type="term" value="P:CAAX-box protein maturation"/>
    <property type="evidence" value="ECO:0007669"/>
    <property type="project" value="UniProtKB-ARBA"/>
</dbReference>
<feature type="domain" description="CAAX prenyl protease 2/Lysostaphin resistance protein A-like" evidence="2">
    <location>
        <begin position="141"/>
        <end position="228"/>
    </location>
</feature>
<keyword evidence="1" id="KW-0472">Membrane</keyword>
<evidence type="ECO:0000259" key="2">
    <source>
        <dbReference type="Pfam" id="PF02517"/>
    </source>
</evidence>
<evidence type="ECO:0000313" key="4">
    <source>
        <dbReference type="Proteomes" id="UP000188729"/>
    </source>
</evidence>
<feature type="transmembrane region" description="Helical" evidence="1">
    <location>
        <begin position="164"/>
        <end position="187"/>
    </location>
</feature>
<name>A0A1V2EWB9_9SPHN</name>
<dbReference type="GO" id="GO:0004175">
    <property type="term" value="F:endopeptidase activity"/>
    <property type="evidence" value="ECO:0007669"/>
    <property type="project" value="UniProtKB-ARBA"/>
</dbReference>
<dbReference type="AlphaFoldDB" id="A0A1V2EWB9"/>
<evidence type="ECO:0000256" key="1">
    <source>
        <dbReference type="SAM" id="Phobius"/>
    </source>
</evidence>
<keyword evidence="1" id="KW-1133">Transmembrane helix</keyword>
<keyword evidence="4" id="KW-1185">Reference proteome</keyword>
<accession>A0A1V2EWB9</accession>
<keyword evidence="3" id="KW-0378">Hydrolase</keyword>
<protein>
    <submittedName>
        <fullName evidence="3">CAAX amino terminal protease self-immunity</fullName>
    </submittedName>
</protein>
<reference evidence="3 4" key="1">
    <citation type="submission" date="2016-11" db="EMBL/GenBank/DDBJ databases">
        <title>Genome sequence of Sphingomonas jeddahensis G39.</title>
        <authorList>
            <person name="Poehlein A."/>
            <person name="Wuebbeler J.H."/>
            <person name="Steinbuechel A."/>
            <person name="Daniel R."/>
        </authorList>
    </citation>
    <scope>NUCLEOTIDE SEQUENCE [LARGE SCALE GENOMIC DNA]</scope>
    <source>
        <strain evidence="3 4">G39</strain>
    </source>
</reference>
<sequence length="248" mass="25985">MVMLAGALLIAALAMLAHGWRRRSLAARIAGAVRGGSRSRPRASLGWAAGIATMYGATSLAALALLGRLDALAALPQELRQARDALGIAPIPISAIRDLALPIAGGFVGGVLLVALLLRRGWRIGPRYRSPAIAGTPAEAGAALMLAVAAGVSEELFFRLLVPLLAALVFGNGVAGCVLAWALFALAHRYQGRGGMAAVALVGAALAWIYLATGLLWLVIALHVLVDANSLVVRPWLERRFSRKRDQR</sequence>
<dbReference type="OrthoDB" id="7632478at2"/>
<dbReference type="GO" id="GO:0006508">
    <property type="term" value="P:proteolysis"/>
    <property type="evidence" value="ECO:0007669"/>
    <property type="project" value="UniProtKB-KW"/>
</dbReference>
<gene>
    <name evidence="3" type="ORF">SPHI_10270</name>
</gene>
<dbReference type="Proteomes" id="UP000188729">
    <property type="component" value="Unassembled WGS sequence"/>
</dbReference>
<feature type="transmembrane region" description="Helical" evidence="1">
    <location>
        <begin position="130"/>
        <end position="152"/>
    </location>
</feature>
<organism evidence="3 4">
    <name type="scientific">Sphingomonas jeddahensis</name>
    <dbReference type="NCBI Taxonomy" id="1915074"/>
    <lineage>
        <taxon>Bacteria</taxon>
        <taxon>Pseudomonadati</taxon>
        <taxon>Pseudomonadota</taxon>
        <taxon>Alphaproteobacteria</taxon>
        <taxon>Sphingomonadales</taxon>
        <taxon>Sphingomonadaceae</taxon>
        <taxon>Sphingomonas</taxon>
    </lineage>
</organism>
<feature type="transmembrane region" description="Helical" evidence="1">
    <location>
        <begin position="99"/>
        <end position="118"/>
    </location>
</feature>
<dbReference type="Pfam" id="PF02517">
    <property type="entry name" value="Rce1-like"/>
    <property type="match status" value="1"/>
</dbReference>
<dbReference type="RefSeq" id="WP_083719795.1">
    <property type="nucleotide sequence ID" value="NZ_MPSB01000003.1"/>
</dbReference>
<proteinExistence type="predicted"/>
<keyword evidence="3" id="KW-0645">Protease</keyword>
<dbReference type="STRING" id="1915074.SPHI_10270"/>
<keyword evidence="1" id="KW-0812">Transmembrane</keyword>
<dbReference type="InterPro" id="IPR003675">
    <property type="entry name" value="Rce1/LyrA-like_dom"/>
</dbReference>
<dbReference type="EMBL" id="MPSB01000003">
    <property type="protein sequence ID" value="ONF96833.1"/>
    <property type="molecule type" value="Genomic_DNA"/>
</dbReference>
<feature type="transmembrane region" description="Helical" evidence="1">
    <location>
        <begin position="194"/>
        <end position="211"/>
    </location>
</feature>